<keyword evidence="23" id="KW-1185">Reference proteome</keyword>
<reference evidence="22 23" key="1">
    <citation type="submission" date="2019-07" db="EMBL/GenBank/DDBJ databases">
        <authorList>
            <person name="Friedrich A."/>
            <person name="Schacherer J."/>
        </authorList>
    </citation>
    <scope>NUCLEOTIDE SEQUENCE [LARGE SCALE GENOMIC DNA]</scope>
</reference>
<comment type="pathway">
    <text evidence="3">Protein modification; protein ubiquitination.</text>
</comment>
<evidence type="ECO:0000256" key="18">
    <source>
        <dbReference type="ARBA" id="ARBA00041230"/>
    </source>
</evidence>
<comment type="subcellular location">
    <subcellularLocation>
        <location evidence="2">Peroxisome membrane</location>
        <topology evidence="2">Multi-pass membrane protein</topology>
    </subcellularLocation>
</comment>
<dbReference type="Gene3D" id="3.30.40.10">
    <property type="entry name" value="Zinc/RING finger domain, C3HC4 (zinc finger)"/>
    <property type="match status" value="1"/>
</dbReference>
<evidence type="ECO:0000256" key="3">
    <source>
        <dbReference type="ARBA" id="ARBA00004906"/>
    </source>
</evidence>
<dbReference type="GO" id="GO:0005778">
    <property type="term" value="C:peroxisomal membrane"/>
    <property type="evidence" value="ECO:0007669"/>
    <property type="project" value="UniProtKB-SubCell"/>
</dbReference>
<evidence type="ECO:0000256" key="2">
    <source>
        <dbReference type="ARBA" id="ARBA00004585"/>
    </source>
</evidence>
<evidence type="ECO:0000256" key="16">
    <source>
        <dbReference type="ARBA" id="ARBA00023136"/>
    </source>
</evidence>
<dbReference type="GO" id="GO:0016567">
    <property type="term" value="P:protein ubiquitination"/>
    <property type="evidence" value="ECO:0007669"/>
    <property type="project" value="UniProtKB-ARBA"/>
</dbReference>
<dbReference type="InterPro" id="IPR013083">
    <property type="entry name" value="Znf_RING/FYVE/PHD"/>
</dbReference>
<keyword evidence="6" id="KW-0813">Transport</keyword>
<keyword evidence="15 20" id="KW-1133">Transmembrane helix</keyword>
<evidence type="ECO:0000256" key="14">
    <source>
        <dbReference type="ARBA" id="ARBA00022927"/>
    </source>
</evidence>
<sequence length="339" mass="38541">MVMAATQKRRLAFATAPTIIRANQKDSYYEKVVLLKQVTDAISVLKGSAFTHTHSQAIERLVKFIYLGVTTLVGARTLGEEYVDLHYVSRDGRRLPNLIRRLAFVLSYVGGPVLLKWFFAKLVQLTEIRSSESKGKHEGIGHLQAMKQKLLVSANKTVRCLEKVDWGDMLNLHLALFYFSGKYYQFSKRFFGLRYALGYRIDPRSRQAKGNYELLGLLIMTQLAIKYWLKLGGLIKDAETDGGNHDHDVEKGDFITKIPEALPDDDSDVLINLSNPKKLPYIKGSSRNCMLCLSPMKDPACAPCGHLFCWKCIFDWCKEREECPLCRSSLKEAQLLPLR</sequence>
<keyword evidence="11 19" id="KW-0863">Zinc-finger</keyword>
<evidence type="ECO:0000256" key="7">
    <source>
        <dbReference type="ARBA" id="ARBA00022593"/>
    </source>
</evidence>
<dbReference type="InterPro" id="IPR025654">
    <property type="entry name" value="PEX2/10"/>
</dbReference>
<dbReference type="Pfam" id="PF13639">
    <property type="entry name" value="zf-RING_2"/>
    <property type="match status" value="1"/>
</dbReference>
<evidence type="ECO:0000256" key="19">
    <source>
        <dbReference type="PROSITE-ProRule" id="PRU00175"/>
    </source>
</evidence>
<accession>A0A7D9H4P5</accession>
<dbReference type="GO" id="GO:0008270">
    <property type="term" value="F:zinc ion binding"/>
    <property type="evidence" value="ECO:0007669"/>
    <property type="project" value="UniProtKB-KW"/>
</dbReference>
<evidence type="ECO:0000256" key="17">
    <source>
        <dbReference type="ARBA" id="ARBA00023140"/>
    </source>
</evidence>
<dbReference type="InterPro" id="IPR006845">
    <property type="entry name" value="Pex_N"/>
</dbReference>
<name>A0A7D9H4P5_DEKBR</name>
<dbReference type="Proteomes" id="UP000478008">
    <property type="component" value="Unassembled WGS sequence"/>
</dbReference>
<dbReference type="EMBL" id="CABFWN010000006">
    <property type="protein sequence ID" value="VUG20144.1"/>
    <property type="molecule type" value="Genomic_DNA"/>
</dbReference>
<dbReference type="GO" id="GO:0016562">
    <property type="term" value="P:protein import into peroxisome matrix, receptor recycling"/>
    <property type="evidence" value="ECO:0007669"/>
    <property type="project" value="UniProtKB-ARBA"/>
</dbReference>
<dbReference type="SUPFAM" id="SSF57850">
    <property type="entry name" value="RING/U-box"/>
    <property type="match status" value="1"/>
</dbReference>
<comment type="catalytic activity">
    <reaction evidence="1">
        <text>S-ubiquitinyl-[E2 ubiquitin-conjugating enzyme]-L-cysteine + [acceptor protein]-L-lysine = [E2 ubiquitin-conjugating enzyme]-L-cysteine + N(6)-ubiquitinyl-[acceptor protein]-L-lysine.</text>
        <dbReference type="EC" id="2.3.2.27"/>
    </reaction>
</comment>
<evidence type="ECO:0000256" key="5">
    <source>
        <dbReference type="ARBA" id="ARBA00012483"/>
    </source>
</evidence>
<dbReference type="PANTHER" id="PTHR23350:SF0">
    <property type="entry name" value="PEROXISOME BIOGENESIS FACTOR 10"/>
    <property type="match status" value="1"/>
</dbReference>
<feature type="transmembrane region" description="Helical" evidence="20">
    <location>
        <begin position="98"/>
        <end position="119"/>
    </location>
</feature>
<evidence type="ECO:0000256" key="10">
    <source>
        <dbReference type="ARBA" id="ARBA00022723"/>
    </source>
</evidence>
<keyword evidence="7" id="KW-0962">Peroxisome biogenesis</keyword>
<evidence type="ECO:0000256" key="8">
    <source>
        <dbReference type="ARBA" id="ARBA00022679"/>
    </source>
</evidence>
<evidence type="ECO:0000256" key="1">
    <source>
        <dbReference type="ARBA" id="ARBA00000900"/>
    </source>
</evidence>
<dbReference type="AlphaFoldDB" id="A0A7D9H4P5"/>
<evidence type="ECO:0000256" key="12">
    <source>
        <dbReference type="ARBA" id="ARBA00022786"/>
    </source>
</evidence>
<dbReference type="PROSITE" id="PS00518">
    <property type="entry name" value="ZF_RING_1"/>
    <property type="match status" value="1"/>
</dbReference>
<comment type="similarity">
    <text evidence="4">Belongs to the pex2/pex10/pex12 family.</text>
</comment>
<keyword evidence="9 20" id="KW-0812">Transmembrane</keyword>
<evidence type="ECO:0000259" key="21">
    <source>
        <dbReference type="PROSITE" id="PS50089"/>
    </source>
</evidence>
<evidence type="ECO:0000256" key="6">
    <source>
        <dbReference type="ARBA" id="ARBA00022448"/>
    </source>
</evidence>
<proteinExistence type="inferred from homology"/>
<keyword evidence="13" id="KW-0862">Zinc</keyword>
<evidence type="ECO:0000256" key="4">
    <source>
        <dbReference type="ARBA" id="ARBA00008704"/>
    </source>
</evidence>
<protein>
    <recommendedName>
        <fullName evidence="5">RING-type E3 ubiquitin transferase</fullName>
        <ecNumber evidence="5">2.3.2.27</ecNumber>
    </recommendedName>
    <alternativeName>
        <fullName evidence="18">Peroxin-10</fullName>
    </alternativeName>
</protein>
<keyword evidence="12" id="KW-0833">Ubl conjugation pathway</keyword>
<evidence type="ECO:0000256" key="15">
    <source>
        <dbReference type="ARBA" id="ARBA00022989"/>
    </source>
</evidence>
<evidence type="ECO:0000256" key="9">
    <source>
        <dbReference type="ARBA" id="ARBA00022692"/>
    </source>
</evidence>
<keyword evidence="17" id="KW-0576">Peroxisome</keyword>
<keyword evidence="10" id="KW-0479">Metal-binding</keyword>
<gene>
    <name evidence="22" type="primary">PEX10</name>
    <name evidence="22" type="ORF">DEBR0S6_08922G</name>
</gene>
<evidence type="ECO:0000313" key="23">
    <source>
        <dbReference type="Proteomes" id="UP000478008"/>
    </source>
</evidence>
<dbReference type="GO" id="GO:0061630">
    <property type="term" value="F:ubiquitin protein ligase activity"/>
    <property type="evidence" value="ECO:0007669"/>
    <property type="project" value="UniProtKB-EC"/>
</dbReference>
<dbReference type="EC" id="2.3.2.27" evidence="5"/>
<dbReference type="PANTHER" id="PTHR23350">
    <property type="entry name" value="PEROXISOME ASSEMBLY PROTEIN 10"/>
    <property type="match status" value="1"/>
</dbReference>
<dbReference type="CDD" id="cd16527">
    <property type="entry name" value="RING-HC_PEX10"/>
    <property type="match status" value="1"/>
</dbReference>
<keyword evidence="16 20" id="KW-0472">Membrane</keyword>
<dbReference type="PROSITE" id="PS50089">
    <property type="entry name" value="ZF_RING_2"/>
    <property type="match status" value="1"/>
</dbReference>
<evidence type="ECO:0000256" key="20">
    <source>
        <dbReference type="SAM" id="Phobius"/>
    </source>
</evidence>
<feature type="domain" description="RING-type" evidence="21">
    <location>
        <begin position="289"/>
        <end position="327"/>
    </location>
</feature>
<keyword evidence="8" id="KW-0808">Transferase</keyword>
<dbReference type="InterPro" id="IPR001841">
    <property type="entry name" value="Znf_RING"/>
</dbReference>
<dbReference type="Pfam" id="PF04757">
    <property type="entry name" value="Pex2_Pex12"/>
    <property type="match status" value="1"/>
</dbReference>
<organism evidence="22 23">
    <name type="scientific">Dekkera bruxellensis</name>
    <name type="common">Brettanomyces custersii</name>
    <dbReference type="NCBI Taxonomy" id="5007"/>
    <lineage>
        <taxon>Eukaryota</taxon>
        <taxon>Fungi</taxon>
        <taxon>Dikarya</taxon>
        <taxon>Ascomycota</taxon>
        <taxon>Saccharomycotina</taxon>
        <taxon>Pichiomycetes</taxon>
        <taxon>Pichiales</taxon>
        <taxon>Pichiaceae</taxon>
        <taxon>Brettanomyces</taxon>
    </lineage>
</organism>
<evidence type="ECO:0000256" key="13">
    <source>
        <dbReference type="ARBA" id="ARBA00022833"/>
    </source>
</evidence>
<evidence type="ECO:0000256" key="11">
    <source>
        <dbReference type="ARBA" id="ARBA00022771"/>
    </source>
</evidence>
<keyword evidence="14" id="KW-0653">Protein transport</keyword>
<dbReference type="SMART" id="SM00184">
    <property type="entry name" value="RING"/>
    <property type="match status" value="1"/>
</dbReference>
<dbReference type="InterPro" id="IPR017907">
    <property type="entry name" value="Znf_RING_CS"/>
</dbReference>
<evidence type="ECO:0000313" key="22">
    <source>
        <dbReference type="EMBL" id="VUG20144.1"/>
    </source>
</evidence>